<protein>
    <recommendedName>
        <fullName evidence="2">Trypsin-co-occurring domain-containing protein</fullName>
    </recommendedName>
</protein>
<gene>
    <name evidence="3" type="ORF">H0H10_36290</name>
</gene>
<reference evidence="3" key="1">
    <citation type="submission" date="2020-09" db="EMBL/GenBank/DDBJ databases">
        <title>Streptomyces grisecoloratus sp. nov., isolated from cotton soil.</title>
        <authorList>
            <person name="Xing L."/>
        </authorList>
    </citation>
    <scope>NUCLEOTIDE SEQUENCE</scope>
    <source>
        <strain evidence="3">TRM S81-3</strain>
    </source>
</reference>
<dbReference type="RefSeq" id="WP_188185450.1">
    <property type="nucleotide sequence ID" value="NZ_JACVQF010000235.1"/>
</dbReference>
<dbReference type="Proteomes" id="UP000621210">
    <property type="component" value="Unassembled WGS sequence"/>
</dbReference>
<dbReference type="InterPro" id="IPR045608">
    <property type="entry name" value="Trypco2"/>
</dbReference>
<evidence type="ECO:0000256" key="1">
    <source>
        <dbReference type="SAM" id="MobiDB-lite"/>
    </source>
</evidence>
<feature type="compositionally biased region" description="Basic and acidic residues" evidence="1">
    <location>
        <begin position="89"/>
        <end position="109"/>
    </location>
</feature>
<reference evidence="3" key="2">
    <citation type="submission" date="2020-09" db="EMBL/GenBank/DDBJ databases">
        <authorList>
            <person name="Luo X."/>
        </authorList>
    </citation>
    <scope>NUCLEOTIDE SEQUENCE</scope>
    <source>
        <strain evidence="3">TRM S81-3</strain>
    </source>
</reference>
<evidence type="ECO:0000313" key="3">
    <source>
        <dbReference type="EMBL" id="MBD0424565.1"/>
    </source>
</evidence>
<dbReference type="EMBL" id="JACVQF010000235">
    <property type="protein sequence ID" value="MBD0424565.1"/>
    <property type="molecule type" value="Genomic_DNA"/>
</dbReference>
<feature type="domain" description="Trypsin-co-occurring" evidence="2">
    <location>
        <begin position="4"/>
        <end position="82"/>
    </location>
</feature>
<sequence>MTEVPLAEAITDLRRELQDAMAAGQGEQVKFELDSVVLELEVTLSTGAGAGAKAGFWSVLTAEATADHRRGSTHRLTLTLTPRLSDAPDGQRVRVGDDMSVRPHIVRPE</sequence>
<proteinExistence type="predicted"/>
<evidence type="ECO:0000259" key="2">
    <source>
        <dbReference type="Pfam" id="PF19631"/>
    </source>
</evidence>
<dbReference type="Pfam" id="PF19631">
    <property type="entry name" value="Trypco2"/>
    <property type="match status" value="1"/>
</dbReference>
<organism evidence="3 4">
    <name type="scientific">Streptomyces griseicoloratus</name>
    <dbReference type="NCBI Taxonomy" id="2752516"/>
    <lineage>
        <taxon>Bacteria</taxon>
        <taxon>Bacillati</taxon>
        <taxon>Actinomycetota</taxon>
        <taxon>Actinomycetes</taxon>
        <taxon>Kitasatosporales</taxon>
        <taxon>Streptomycetaceae</taxon>
        <taxon>Streptomyces</taxon>
    </lineage>
</organism>
<comment type="caution">
    <text evidence="3">The sequence shown here is derived from an EMBL/GenBank/DDBJ whole genome shotgun (WGS) entry which is preliminary data.</text>
</comment>
<evidence type="ECO:0000313" key="4">
    <source>
        <dbReference type="Proteomes" id="UP000621210"/>
    </source>
</evidence>
<dbReference type="AlphaFoldDB" id="A0A926L9L2"/>
<keyword evidence="4" id="KW-1185">Reference proteome</keyword>
<name>A0A926L9L2_9ACTN</name>
<feature type="region of interest" description="Disordered" evidence="1">
    <location>
        <begin position="83"/>
        <end position="109"/>
    </location>
</feature>
<accession>A0A926L9L2</accession>